<gene>
    <name evidence="9" type="ORF">ISU07_09310</name>
</gene>
<dbReference type="GO" id="GO:0055085">
    <property type="term" value="P:transmembrane transport"/>
    <property type="evidence" value="ECO:0007669"/>
    <property type="project" value="InterPro"/>
</dbReference>
<dbReference type="InterPro" id="IPR035906">
    <property type="entry name" value="MetI-like_sf"/>
</dbReference>
<evidence type="ECO:0000256" key="6">
    <source>
        <dbReference type="ARBA" id="ARBA00023136"/>
    </source>
</evidence>
<evidence type="ECO:0000313" key="9">
    <source>
        <dbReference type="EMBL" id="MBF4763326.1"/>
    </source>
</evidence>
<proteinExistence type="inferred from homology"/>
<dbReference type="RefSeq" id="WP_194706514.1">
    <property type="nucleotide sequence ID" value="NZ_JADKPN010000004.1"/>
</dbReference>
<protein>
    <submittedName>
        <fullName evidence="9">ABC transporter permease</fullName>
    </submittedName>
</protein>
<keyword evidence="2 7" id="KW-0813">Transport</keyword>
<evidence type="ECO:0000256" key="3">
    <source>
        <dbReference type="ARBA" id="ARBA00022475"/>
    </source>
</evidence>
<dbReference type="Pfam" id="PF19300">
    <property type="entry name" value="BPD_transp_1_N"/>
    <property type="match status" value="1"/>
</dbReference>
<keyword evidence="4 7" id="KW-0812">Transmembrane</keyword>
<dbReference type="AlphaFoldDB" id="A0A930VEX1"/>
<dbReference type="PROSITE" id="PS50928">
    <property type="entry name" value="ABC_TM1"/>
    <property type="match status" value="1"/>
</dbReference>
<keyword evidence="3" id="KW-1003">Cell membrane</keyword>
<evidence type="ECO:0000259" key="8">
    <source>
        <dbReference type="PROSITE" id="PS50928"/>
    </source>
</evidence>
<feature type="transmembrane region" description="Helical" evidence="7">
    <location>
        <begin position="298"/>
        <end position="321"/>
    </location>
</feature>
<evidence type="ECO:0000256" key="4">
    <source>
        <dbReference type="ARBA" id="ARBA00022692"/>
    </source>
</evidence>
<dbReference type="PANTHER" id="PTHR43163">
    <property type="entry name" value="DIPEPTIDE TRANSPORT SYSTEM PERMEASE PROTEIN DPPB-RELATED"/>
    <property type="match status" value="1"/>
</dbReference>
<evidence type="ECO:0000256" key="5">
    <source>
        <dbReference type="ARBA" id="ARBA00022989"/>
    </source>
</evidence>
<dbReference type="CDD" id="cd06261">
    <property type="entry name" value="TM_PBP2"/>
    <property type="match status" value="1"/>
</dbReference>
<feature type="transmembrane region" description="Helical" evidence="7">
    <location>
        <begin position="9"/>
        <end position="30"/>
    </location>
</feature>
<dbReference type="InterPro" id="IPR000515">
    <property type="entry name" value="MetI-like"/>
</dbReference>
<accession>A0A930VEX1</accession>
<dbReference type="InterPro" id="IPR045621">
    <property type="entry name" value="BPD_transp_1_N"/>
</dbReference>
<dbReference type="PANTHER" id="PTHR43163:SF6">
    <property type="entry name" value="DIPEPTIDE TRANSPORT SYSTEM PERMEASE PROTEIN DPPB-RELATED"/>
    <property type="match status" value="1"/>
</dbReference>
<feature type="transmembrane region" description="Helical" evidence="7">
    <location>
        <begin position="113"/>
        <end position="135"/>
    </location>
</feature>
<dbReference type="SUPFAM" id="SSF161098">
    <property type="entry name" value="MetI-like"/>
    <property type="match status" value="1"/>
</dbReference>
<comment type="caution">
    <text evidence="9">The sequence shown here is derived from an EMBL/GenBank/DDBJ whole genome shotgun (WGS) entry which is preliminary data.</text>
</comment>
<comment type="similarity">
    <text evidence="7">Belongs to the binding-protein-dependent transport system permease family.</text>
</comment>
<feature type="transmembrane region" description="Helical" evidence="7">
    <location>
        <begin position="248"/>
        <end position="269"/>
    </location>
</feature>
<dbReference type="Proteomes" id="UP000640489">
    <property type="component" value="Unassembled WGS sequence"/>
</dbReference>
<name>A0A930VEX1_9ACTN</name>
<feature type="transmembrane region" description="Helical" evidence="7">
    <location>
        <begin position="191"/>
        <end position="211"/>
    </location>
</feature>
<evidence type="ECO:0000256" key="1">
    <source>
        <dbReference type="ARBA" id="ARBA00004651"/>
    </source>
</evidence>
<dbReference type="GO" id="GO:0005886">
    <property type="term" value="C:plasma membrane"/>
    <property type="evidence" value="ECO:0007669"/>
    <property type="project" value="UniProtKB-SubCell"/>
</dbReference>
<sequence length="331" mass="36397">MFGYIVRRLIAGLLVIIAVSMVVFAIFFYGPNDPALAYCPESRCTPQRLDNLRHNLGLDQPAPKQYAEYMSGYVHGRHIASGGISIDCDWPCMGVSFKYRVNVFDYLWKRVPATFSVAIGGAICFLTIGLFSGIFAARRRGTTADKAIVSTSLFINAIPYYLLALLAYLYLVQSLSIFPQTGYFNPLDEGPMKFIGGMLLPWVMIGISYSTQYARFSRGAMVDALNEDYVRTARAKGLAERIIVRRHALRAAIVPVVTIFGLDFAYLLAGTIFTEKIFGIQGLGLAGLDAVTRTDLPIISATVMMGAAAIVLANIVVDILYSVIDPRVRLT</sequence>
<dbReference type="EMBL" id="JADKPN010000004">
    <property type="protein sequence ID" value="MBF4763326.1"/>
    <property type="molecule type" value="Genomic_DNA"/>
</dbReference>
<dbReference type="Pfam" id="PF00528">
    <property type="entry name" value="BPD_transp_1"/>
    <property type="match status" value="1"/>
</dbReference>
<evidence type="ECO:0000256" key="7">
    <source>
        <dbReference type="RuleBase" id="RU363032"/>
    </source>
</evidence>
<organism evidence="9 10">
    <name type="scientific">Nocardioides islandensis</name>
    <dbReference type="NCBI Taxonomy" id="433663"/>
    <lineage>
        <taxon>Bacteria</taxon>
        <taxon>Bacillati</taxon>
        <taxon>Actinomycetota</taxon>
        <taxon>Actinomycetes</taxon>
        <taxon>Propionibacteriales</taxon>
        <taxon>Nocardioidaceae</taxon>
        <taxon>Nocardioides</taxon>
    </lineage>
</organism>
<evidence type="ECO:0000256" key="2">
    <source>
        <dbReference type="ARBA" id="ARBA00022448"/>
    </source>
</evidence>
<dbReference type="Gene3D" id="1.10.3720.10">
    <property type="entry name" value="MetI-like"/>
    <property type="match status" value="1"/>
</dbReference>
<comment type="subcellular location">
    <subcellularLocation>
        <location evidence="1 7">Cell membrane</location>
        <topology evidence="1 7">Multi-pass membrane protein</topology>
    </subcellularLocation>
</comment>
<keyword evidence="5 7" id="KW-1133">Transmembrane helix</keyword>
<feature type="transmembrane region" description="Helical" evidence="7">
    <location>
        <begin position="147"/>
        <end position="171"/>
    </location>
</feature>
<keyword evidence="10" id="KW-1185">Reference proteome</keyword>
<feature type="domain" description="ABC transmembrane type-1" evidence="8">
    <location>
        <begin position="111"/>
        <end position="321"/>
    </location>
</feature>
<keyword evidence="6 7" id="KW-0472">Membrane</keyword>
<evidence type="ECO:0000313" key="10">
    <source>
        <dbReference type="Proteomes" id="UP000640489"/>
    </source>
</evidence>
<reference evidence="9" key="1">
    <citation type="submission" date="2020-11" db="EMBL/GenBank/DDBJ databases">
        <title>Nocardioides sp. nov., isolated from Soil of Cynanchum wilfordii Hemsley rhizosphere.</title>
        <authorList>
            <person name="Lee J.-S."/>
            <person name="Suh M.K."/>
            <person name="Kim J.-S."/>
        </authorList>
    </citation>
    <scope>NUCLEOTIDE SEQUENCE</scope>
    <source>
        <strain evidence="9">KCTC 19275</strain>
    </source>
</reference>